<dbReference type="RefSeq" id="WP_090868741.1">
    <property type="nucleotide sequence ID" value="NZ_FOHE01000006.1"/>
</dbReference>
<evidence type="ECO:0000313" key="2">
    <source>
        <dbReference type="EMBL" id="SET15919.1"/>
    </source>
</evidence>
<accession>A0A1I0C8X9</accession>
<organism evidence="2 3">
    <name type="scientific">Oceanobacillus limi</name>
    <dbReference type="NCBI Taxonomy" id="930131"/>
    <lineage>
        <taxon>Bacteria</taxon>
        <taxon>Bacillati</taxon>
        <taxon>Bacillota</taxon>
        <taxon>Bacilli</taxon>
        <taxon>Bacillales</taxon>
        <taxon>Bacillaceae</taxon>
        <taxon>Oceanobacillus</taxon>
    </lineage>
</organism>
<feature type="compositionally biased region" description="Basic and acidic residues" evidence="1">
    <location>
        <begin position="34"/>
        <end position="51"/>
    </location>
</feature>
<keyword evidence="3" id="KW-1185">Reference proteome</keyword>
<dbReference type="AlphaFoldDB" id="A0A1I0C8X9"/>
<protein>
    <submittedName>
        <fullName evidence="2">Spore coat protein CotO</fullName>
    </submittedName>
</protein>
<keyword evidence="2" id="KW-0946">Virion</keyword>
<feature type="compositionally biased region" description="Basic and acidic residues" evidence="1">
    <location>
        <begin position="69"/>
        <end position="81"/>
    </location>
</feature>
<dbReference type="EMBL" id="FOHE01000006">
    <property type="protein sequence ID" value="SET15919.1"/>
    <property type="molecule type" value="Genomic_DNA"/>
</dbReference>
<dbReference type="Pfam" id="PF14153">
    <property type="entry name" value="Spore_coat_CotO"/>
    <property type="match status" value="1"/>
</dbReference>
<feature type="compositionally biased region" description="Acidic residues" evidence="1">
    <location>
        <begin position="82"/>
        <end position="91"/>
    </location>
</feature>
<proteinExistence type="predicted"/>
<gene>
    <name evidence="2" type="ORF">SAMN05216389_10697</name>
</gene>
<dbReference type="OrthoDB" id="2970540at2"/>
<feature type="region of interest" description="Disordered" evidence="1">
    <location>
        <begin position="1"/>
        <end position="99"/>
    </location>
</feature>
<sequence length="168" mass="19887">MGKKKYASDPLMYIHQPRMKRSGAQMQHQYTTAKKKEERPSDKQDIKDQSIPKRPVRIKRSQQVQEPQSKVEERNEPKSEIENETEEESAEKEERPKKFKDMTLRQKISYFAETPKHIPKMKCEIKTNERSYRGVVLSFEDDTIRMVAGRRNVTISFEDVIEVRMLGL</sequence>
<evidence type="ECO:0000313" key="3">
    <source>
        <dbReference type="Proteomes" id="UP000198618"/>
    </source>
</evidence>
<dbReference type="InterPro" id="IPR025439">
    <property type="entry name" value="Spore_coat_CotO"/>
</dbReference>
<name>A0A1I0C8X9_9BACI</name>
<dbReference type="Proteomes" id="UP000198618">
    <property type="component" value="Unassembled WGS sequence"/>
</dbReference>
<dbReference type="STRING" id="930131.SAMN05216389_10697"/>
<evidence type="ECO:0000256" key="1">
    <source>
        <dbReference type="SAM" id="MobiDB-lite"/>
    </source>
</evidence>
<keyword evidence="2" id="KW-0167">Capsid protein</keyword>
<reference evidence="2 3" key="1">
    <citation type="submission" date="2016-10" db="EMBL/GenBank/DDBJ databases">
        <authorList>
            <person name="de Groot N.N."/>
        </authorList>
    </citation>
    <scope>NUCLEOTIDE SEQUENCE [LARGE SCALE GENOMIC DNA]</scope>
    <source>
        <strain evidence="2 3">IBRC-M 10780</strain>
    </source>
</reference>